<comment type="caution">
    <text evidence="2">The sequence shown here is derived from an EMBL/GenBank/DDBJ whole genome shotgun (WGS) entry which is preliminary data.</text>
</comment>
<dbReference type="AlphaFoldDB" id="A0A8H7RC55"/>
<evidence type="ECO:0000313" key="3">
    <source>
        <dbReference type="Proteomes" id="UP000603453"/>
    </source>
</evidence>
<organism evidence="2 3">
    <name type="scientific">Mucor saturninus</name>
    <dbReference type="NCBI Taxonomy" id="64648"/>
    <lineage>
        <taxon>Eukaryota</taxon>
        <taxon>Fungi</taxon>
        <taxon>Fungi incertae sedis</taxon>
        <taxon>Mucoromycota</taxon>
        <taxon>Mucoromycotina</taxon>
        <taxon>Mucoromycetes</taxon>
        <taxon>Mucorales</taxon>
        <taxon>Mucorineae</taxon>
        <taxon>Mucoraceae</taxon>
        <taxon>Mucor</taxon>
    </lineage>
</organism>
<sequence length="82" mass="9207">MSETSTVAKKTRKHSTKKRSHKDEDALLQEQQALQQQQQQQETQSSSGSNSKMPSLRLDLNLEAEIYIKAKVHGDVTLALLS</sequence>
<reference evidence="2" key="1">
    <citation type="submission" date="2020-12" db="EMBL/GenBank/DDBJ databases">
        <title>Metabolic potential, ecology and presence of endohyphal bacteria is reflected in genomic diversity of Mucoromycotina.</title>
        <authorList>
            <person name="Muszewska A."/>
            <person name="Okrasinska A."/>
            <person name="Steczkiewicz K."/>
            <person name="Drgas O."/>
            <person name="Orlowska M."/>
            <person name="Perlinska-Lenart U."/>
            <person name="Aleksandrzak-Piekarczyk T."/>
            <person name="Szatraj K."/>
            <person name="Zielenkiewicz U."/>
            <person name="Pilsyk S."/>
            <person name="Malc E."/>
            <person name="Mieczkowski P."/>
            <person name="Kruszewska J.S."/>
            <person name="Biernat P."/>
            <person name="Pawlowska J."/>
        </authorList>
    </citation>
    <scope>NUCLEOTIDE SEQUENCE</scope>
    <source>
        <strain evidence="2">WA0000017839</strain>
    </source>
</reference>
<proteinExistence type="predicted"/>
<gene>
    <name evidence="2" type="ORF">INT47_006104</name>
</gene>
<feature type="compositionally biased region" description="Basic residues" evidence="1">
    <location>
        <begin position="9"/>
        <end position="20"/>
    </location>
</feature>
<feature type="compositionally biased region" description="Low complexity" evidence="1">
    <location>
        <begin position="28"/>
        <end position="42"/>
    </location>
</feature>
<dbReference type="PANTHER" id="PTHR35587:SF4">
    <property type="match status" value="1"/>
</dbReference>
<dbReference type="PANTHER" id="PTHR35587">
    <property type="entry name" value="EXPRESSED PROTEIN"/>
    <property type="match status" value="1"/>
</dbReference>
<dbReference type="OrthoDB" id="2279190at2759"/>
<feature type="compositionally biased region" description="Polar residues" evidence="1">
    <location>
        <begin position="43"/>
        <end position="53"/>
    </location>
</feature>
<dbReference type="Proteomes" id="UP000603453">
    <property type="component" value="Unassembled WGS sequence"/>
</dbReference>
<dbReference type="EMBL" id="JAEPRD010000020">
    <property type="protein sequence ID" value="KAG2208249.1"/>
    <property type="molecule type" value="Genomic_DNA"/>
</dbReference>
<protein>
    <submittedName>
        <fullName evidence="2">Uncharacterized protein</fullName>
    </submittedName>
</protein>
<evidence type="ECO:0000313" key="2">
    <source>
        <dbReference type="EMBL" id="KAG2208249.1"/>
    </source>
</evidence>
<feature type="region of interest" description="Disordered" evidence="1">
    <location>
        <begin position="1"/>
        <end position="56"/>
    </location>
</feature>
<evidence type="ECO:0000256" key="1">
    <source>
        <dbReference type="SAM" id="MobiDB-lite"/>
    </source>
</evidence>
<keyword evidence="3" id="KW-1185">Reference proteome</keyword>
<name>A0A8H7RC55_9FUNG</name>
<accession>A0A8H7RC55</accession>